<dbReference type="Pfam" id="PF00082">
    <property type="entry name" value="Peptidase_S8"/>
    <property type="match status" value="1"/>
</dbReference>
<keyword evidence="3 5" id="KW-0378">Hydrolase</keyword>
<evidence type="ECO:0000256" key="3">
    <source>
        <dbReference type="ARBA" id="ARBA00022801"/>
    </source>
</evidence>
<dbReference type="PANTHER" id="PTHR43806:SF11">
    <property type="entry name" value="CEREVISIN-RELATED"/>
    <property type="match status" value="1"/>
</dbReference>
<evidence type="ECO:0000256" key="6">
    <source>
        <dbReference type="SAM" id="MobiDB-lite"/>
    </source>
</evidence>
<feature type="compositionally biased region" description="Gly residues" evidence="6">
    <location>
        <begin position="469"/>
        <end position="483"/>
    </location>
</feature>
<dbReference type="PANTHER" id="PTHR43806">
    <property type="entry name" value="PEPTIDASE S8"/>
    <property type="match status" value="1"/>
</dbReference>
<dbReference type="InterPro" id="IPR007280">
    <property type="entry name" value="Peptidase_C_arc/bac"/>
</dbReference>
<name>A0ABY4VF60_9GAMM</name>
<dbReference type="InterPro" id="IPR034176">
    <property type="entry name" value="Peptidases_S8_13"/>
</dbReference>
<dbReference type="Pfam" id="PF04151">
    <property type="entry name" value="PPC"/>
    <property type="match status" value="1"/>
</dbReference>
<feature type="signal peptide" evidence="7">
    <location>
        <begin position="1"/>
        <end position="30"/>
    </location>
</feature>
<evidence type="ECO:0000256" key="2">
    <source>
        <dbReference type="ARBA" id="ARBA00022670"/>
    </source>
</evidence>
<dbReference type="InterPro" id="IPR015500">
    <property type="entry name" value="Peptidase_S8_subtilisin-rel"/>
</dbReference>
<dbReference type="CDD" id="cd07496">
    <property type="entry name" value="Peptidases_S8_13"/>
    <property type="match status" value="1"/>
</dbReference>
<protein>
    <submittedName>
        <fullName evidence="10">S8 family serine peptidase</fullName>
    </submittedName>
</protein>
<reference evidence="10" key="1">
    <citation type="submission" date="2022-02" db="EMBL/GenBank/DDBJ databases">
        <title>Coral-associated bacteria.</title>
        <authorList>
            <person name="Tang K."/>
            <person name="Wang X."/>
        </authorList>
    </citation>
    <scope>NUCLEOTIDE SEQUENCE</scope>
    <source>
        <strain evidence="10">SCSIO 43006</strain>
    </source>
</reference>
<evidence type="ECO:0000256" key="4">
    <source>
        <dbReference type="ARBA" id="ARBA00022825"/>
    </source>
</evidence>
<organism evidence="10 11">
    <name type="scientific">Microbulbifer variabilis</name>
    <dbReference type="NCBI Taxonomy" id="266805"/>
    <lineage>
        <taxon>Bacteria</taxon>
        <taxon>Pseudomonadati</taxon>
        <taxon>Pseudomonadota</taxon>
        <taxon>Gammaproteobacteria</taxon>
        <taxon>Cellvibrionales</taxon>
        <taxon>Microbulbiferaceae</taxon>
        <taxon>Microbulbifer</taxon>
    </lineage>
</organism>
<dbReference type="InterPro" id="IPR050131">
    <property type="entry name" value="Peptidase_S8_subtilisin-like"/>
</dbReference>
<evidence type="ECO:0000256" key="1">
    <source>
        <dbReference type="ARBA" id="ARBA00011073"/>
    </source>
</evidence>
<feature type="domain" description="Peptidase C-terminal archaeal/bacterial" evidence="9">
    <location>
        <begin position="499"/>
        <end position="566"/>
    </location>
</feature>
<dbReference type="PROSITE" id="PS00137">
    <property type="entry name" value="SUBTILASE_HIS"/>
    <property type="match status" value="1"/>
</dbReference>
<dbReference type="InterPro" id="IPR023828">
    <property type="entry name" value="Peptidase_S8_Ser-AS"/>
</dbReference>
<dbReference type="Gene3D" id="3.40.50.200">
    <property type="entry name" value="Peptidase S8/S53 domain"/>
    <property type="match status" value="1"/>
</dbReference>
<feature type="chain" id="PRO_5045189173" evidence="7">
    <location>
        <begin position="31"/>
        <end position="581"/>
    </location>
</feature>
<keyword evidence="4 5" id="KW-0720">Serine protease</keyword>
<dbReference type="Gene3D" id="2.60.120.380">
    <property type="match status" value="1"/>
</dbReference>
<evidence type="ECO:0000256" key="7">
    <source>
        <dbReference type="SAM" id="SignalP"/>
    </source>
</evidence>
<evidence type="ECO:0000313" key="11">
    <source>
        <dbReference type="Proteomes" id="UP001055658"/>
    </source>
</evidence>
<feature type="domain" description="Peptidase S8/S53" evidence="8">
    <location>
        <begin position="155"/>
        <end position="454"/>
    </location>
</feature>
<feature type="region of interest" description="Disordered" evidence="6">
    <location>
        <begin position="194"/>
        <end position="226"/>
    </location>
</feature>
<dbReference type="InterPro" id="IPR036852">
    <property type="entry name" value="Peptidase_S8/S53_dom_sf"/>
</dbReference>
<dbReference type="SUPFAM" id="SSF52743">
    <property type="entry name" value="Subtilisin-like"/>
    <property type="match status" value="1"/>
</dbReference>
<gene>
    <name evidence="10" type="ORF">MJO52_20875</name>
</gene>
<dbReference type="Proteomes" id="UP001055658">
    <property type="component" value="Chromosome"/>
</dbReference>
<evidence type="ECO:0000259" key="8">
    <source>
        <dbReference type="Pfam" id="PF00082"/>
    </source>
</evidence>
<feature type="compositionally biased region" description="Basic and acidic residues" evidence="6">
    <location>
        <begin position="207"/>
        <end position="220"/>
    </location>
</feature>
<feature type="active site" description="Charge relay system" evidence="5">
    <location>
        <position position="227"/>
    </location>
</feature>
<sequence>MTSPLKNLRQKTALASVFTLLCTAPFTAQAQQADNALLTDRIIVKYKESAKVGRAASMARETVEKASRRAGHKMRHLRRMATGAQVMRLEGRKNRTEMNAIINRLKQDPDVEYAEPDLMMRSMAVPNDSSYLNQWHYFESTGGLNLPSAWDVTQGEGAVVAVLDTGYRPHPDLVGNILPGYDMISDTFVSVDGDGRDSDATDPGDWYTDKACGDDPRIPSESDSSWHGTHVAGTIAGVTNNNMGIAGVAYKAKIVPIRVLGRCGGYTSDIADGIIWGAGGSVSGLPSNPNPAQVLNLSLGGGGSCATTTQNAINTARSLGATIVVAAGNESDNASQYTPASCDGVITTASTNRDGGRSYFSNYGSVVDVAAPGGAQSFANDPNGILSTHNSGSTVAGSDSYVYMQGTSMAAPHVAGAAALLYSVNPDLGPDDIESILTTTARSFPSSCSGCGAGIVDATAAVAMASGGSDGDNGGDNGNGGGVSWTESNLSGSSGSWNDFTIEVAAGTTSLNIEMSGGSGEVDLYVRHANYPTLRRYDCRPYLWGNEESCTISNPDSGTWYVSVYGYDSYSGVTLKAETTP</sequence>
<keyword evidence="7" id="KW-0732">Signal</keyword>
<dbReference type="InterPro" id="IPR000209">
    <property type="entry name" value="Peptidase_S8/S53_dom"/>
</dbReference>
<evidence type="ECO:0000259" key="9">
    <source>
        <dbReference type="Pfam" id="PF04151"/>
    </source>
</evidence>
<comment type="similarity">
    <text evidence="1 5">Belongs to the peptidase S8 family.</text>
</comment>
<dbReference type="EMBL" id="CP092418">
    <property type="protein sequence ID" value="USD21480.1"/>
    <property type="molecule type" value="Genomic_DNA"/>
</dbReference>
<feature type="active site" description="Charge relay system" evidence="5">
    <location>
        <position position="408"/>
    </location>
</feature>
<keyword evidence="2 5" id="KW-0645">Protease</keyword>
<accession>A0ABY4VF60</accession>
<proteinExistence type="inferred from homology"/>
<feature type="active site" description="Charge relay system" evidence="5">
    <location>
        <position position="164"/>
    </location>
</feature>
<dbReference type="PROSITE" id="PS00138">
    <property type="entry name" value="SUBTILASE_SER"/>
    <property type="match status" value="1"/>
</dbReference>
<evidence type="ECO:0000256" key="5">
    <source>
        <dbReference type="PROSITE-ProRule" id="PRU01240"/>
    </source>
</evidence>
<dbReference type="PRINTS" id="PR00723">
    <property type="entry name" value="SUBTILISIN"/>
</dbReference>
<dbReference type="PROSITE" id="PS51892">
    <property type="entry name" value="SUBTILASE"/>
    <property type="match status" value="1"/>
</dbReference>
<feature type="region of interest" description="Disordered" evidence="6">
    <location>
        <begin position="469"/>
        <end position="490"/>
    </location>
</feature>
<evidence type="ECO:0000313" key="10">
    <source>
        <dbReference type="EMBL" id="USD21480.1"/>
    </source>
</evidence>
<dbReference type="InterPro" id="IPR022398">
    <property type="entry name" value="Peptidase_S8_His-AS"/>
</dbReference>
<dbReference type="RefSeq" id="WP_252083888.1">
    <property type="nucleotide sequence ID" value="NZ_CP092418.1"/>
</dbReference>
<keyword evidence="11" id="KW-1185">Reference proteome</keyword>